<keyword evidence="1" id="KW-1133">Transmembrane helix</keyword>
<sequence length="128" mass="15081">MLVSHYSLNQNILVKVKDCYLILLMLLNFLIFNIWPILAVCVFFHDKMWIILLVRTTIHSLFLTILPKTNESYNIIEKVKDMELDAYVSHYSLSRNRLVGVEESHKFLYMPKLLKATTCLVNNLTRCM</sequence>
<evidence type="ECO:0000256" key="1">
    <source>
        <dbReference type="SAM" id="Phobius"/>
    </source>
</evidence>
<evidence type="ECO:0000313" key="2">
    <source>
        <dbReference type="EMBL" id="KAK9705476.1"/>
    </source>
</evidence>
<evidence type="ECO:0000313" key="3">
    <source>
        <dbReference type="Proteomes" id="UP001443914"/>
    </source>
</evidence>
<comment type="caution">
    <text evidence="2">The sequence shown here is derived from an EMBL/GenBank/DDBJ whole genome shotgun (WGS) entry which is preliminary data.</text>
</comment>
<feature type="transmembrane region" description="Helical" evidence="1">
    <location>
        <begin position="20"/>
        <end position="45"/>
    </location>
</feature>
<organism evidence="2 3">
    <name type="scientific">Saponaria officinalis</name>
    <name type="common">Common soapwort</name>
    <name type="synonym">Lychnis saponaria</name>
    <dbReference type="NCBI Taxonomy" id="3572"/>
    <lineage>
        <taxon>Eukaryota</taxon>
        <taxon>Viridiplantae</taxon>
        <taxon>Streptophyta</taxon>
        <taxon>Embryophyta</taxon>
        <taxon>Tracheophyta</taxon>
        <taxon>Spermatophyta</taxon>
        <taxon>Magnoliopsida</taxon>
        <taxon>eudicotyledons</taxon>
        <taxon>Gunneridae</taxon>
        <taxon>Pentapetalae</taxon>
        <taxon>Caryophyllales</taxon>
        <taxon>Caryophyllaceae</taxon>
        <taxon>Caryophylleae</taxon>
        <taxon>Saponaria</taxon>
    </lineage>
</organism>
<protein>
    <submittedName>
        <fullName evidence="2">Uncharacterized protein</fullName>
    </submittedName>
</protein>
<dbReference type="EMBL" id="JBDFQZ010000007">
    <property type="protein sequence ID" value="KAK9705476.1"/>
    <property type="molecule type" value="Genomic_DNA"/>
</dbReference>
<keyword evidence="1" id="KW-0472">Membrane</keyword>
<proteinExistence type="predicted"/>
<name>A0AAW1JSA7_SAPOF</name>
<dbReference type="AlphaFoldDB" id="A0AAW1JSA7"/>
<dbReference type="Proteomes" id="UP001443914">
    <property type="component" value="Unassembled WGS sequence"/>
</dbReference>
<keyword evidence="3" id="KW-1185">Reference proteome</keyword>
<keyword evidence="1" id="KW-0812">Transmembrane</keyword>
<gene>
    <name evidence="2" type="ORF">RND81_07G060000</name>
</gene>
<reference evidence="2" key="1">
    <citation type="submission" date="2024-03" db="EMBL/GenBank/DDBJ databases">
        <title>WGS assembly of Saponaria officinalis var. Norfolk2.</title>
        <authorList>
            <person name="Jenkins J."/>
            <person name="Shu S."/>
            <person name="Grimwood J."/>
            <person name="Barry K."/>
            <person name="Goodstein D."/>
            <person name="Schmutz J."/>
            <person name="Leebens-Mack J."/>
            <person name="Osbourn A."/>
        </authorList>
    </citation>
    <scope>NUCLEOTIDE SEQUENCE [LARGE SCALE GENOMIC DNA]</scope>
    <source>
        <strain evidence="2">JIC</strain>
    </source>
</reference>
<accession>A0AAW1JSA7</accession>